<evidence type="ECO:0000256" key="1">
    <source>
        <dbReference type="SAM" id="Phobius"/>
    </source>
</evidence>
<dbReference type="AlphaFoldDB" id="A0A382SD08"/>
<name>A0A382SD08_9ZZZZ</name>
<dbReference type="EMBL" id="UINC01128227">
    <property type="protein sequence ID" value="SVD07840.1"/>
    <property type="molecule type" value="Genomic_DNA"/>
</dbReference>
<keyword evidence="1" id="KW-0812">Transmembrane</keyword>
<reference evidence="2" key="1">
    <citation type="submission" date="2018-05" db="EMBL/GenBank/DDBJ databases">
        <authorList>
            <person name="Lanie J.A."/>
            <person name="Ng W.-L."/>
            <person name="Kazmierczak K.M."/>
            <person name="Andrzejewski T.M."/>
            <person name="Davidsen T.M."/>
            <person name="Wayne K.J."/>
            <person name="Tettelin H."/>
            <person name="Glass J.I."/>
            <person name="Rusch D."/>
            <person name="Podicherti R."/>
            <person name="Tsui H.-C.T."/>
            <person name="Winkler M.E."/>
        </authorList>
    </citation>
    <scope>NUCLEOTIDE SEQUENCE</scope>
</reference>
<protein>
    <submittedName>
        <fullName evidence="2">Uncharacterized protein</fullName>
    </submittedName>
</protein>
<organism evidence="2">
    <name type="scientific">marine metagenome</name>
    <dbReference type="NCBI Taxonomy" id="408172"/>
    <lineage>
        <taxon>unclassified sequences</taxon>
        <taxon>metagenomes</taxon>
        <taxon>ecological metagenomes</taxon>
    </lineage>
</organism>
<proteinExistence type="predicted"/>
<evidence type="ECO:0000313" key="2">
    <source>
        <dbReference type="EMBL" id="SVD07840.1"/>
    </source>
</evidence>
<feature type="transmembrane region" description="Helical" evidence="1">
    <location>
        <begin position="12"/>
        <end position="35"/>
    </location>
</feature>
<keyword evidence="1" id="KW-1133">Transmembrane helix</keyword>
<sequence>MKNPIGEKILLVVGWVAVSPFVIRHYVIEGFKWLVKKARRK</sequence>
<accession>A0A382SD08</accession>
<keyword evidence="1" id="KW-0472">Membrane</keyword>
<gene>
    <name evidence="2" type="ORF">METZ01_LOCUS360694</name>
</gene>